<dbReference type="EMBL" id="CAXIPR030001215">
    <property type="protein sequence ID" value="CAM0148111.1"/>
    <property type="molecule type" value="Genomic_DNA"/>
</dbReference>
<keyword evidence="15" id="KW-1185">Reference proteome</keyword>
<feature type="transmembrane region" description="Helical" evidence="11">
    <location>
        <begin position="26"/>
        <end position="44"/>
    </location>
</feature>
<feature type="compositionally biased region" description="Basic residues" evidence="10">
    <location>
        <begin position="480"/>
        <end position="490"/>
    </location>
</feature>
<comment type="caution">
    <text evidence="14">The sequence shown here is derived from an EMBL/GenBank/DDBJ whole genome shotgun (WGS) entry which is preliminary data.</text>
</comment>
<evidence type="ECO:0000256" key="8">
    <source>
        <dbReference type="ARBA" id="ARBA00023034"/>
    </source>
</evidence>
<evidence type="ECO:0000313" key="13">
    <source>
        <dbReference type="EMBL" id="CAM0148111.1"/>
    </source>
</evidence>
<evidence type="ECO:0000256" key="2">
    <source>
        <dbReference type="ARBA" id="ARBA00005664"/>
    </source>
</evidence>
<sequence length="508" mass="57185">MRSPAAGGWRLQPRGSVGGSKLTKRIIHNIRIALLCAFVTLLVLRGTVGVNRRLVHIATFSNRAPPGVNKAADDIERILREIHADADADPNDDVTTPPATTATRHYDRGVAWSTANYSLGPRVTRWNARRRRWLHLNPGFPSRDARGRPRVLLVTASPPGPCDIGPAGDHFLLRATKNKIDYCRLHGIELAAHDMLARVDGELAGGGGWGKLLLLRRMMLAHPEVEWLWWVDGDALVTDMGFELPLAWYEGAHLVVHGNHYLLFNLRSWAAVSTGSFLLRNCQWSLDLLDAWAVMAPRGRARRDAGKLLTATLHGRPELEADDQSALVHLLITEKERWMEKVYLENEYYLHGHWEGIVDKYEEVMEKHHPGYGDDRWPFVTQFVGCKPCIGGGRPSRDGGGGGNSGEEYPVDRCARGMERAFNFADNQVLRLLGFRHESLASAEVRRVANRSANPLEAKEEALSFLKKPKDPAVQSHDVRKNRKRKHRGKRDSVLHRMLRRLGLRPEF</sequence>
<dbReference type="PANTHER" id="PTHR31311:SF21">
    <property type="entry name" value="GLYCOSYLTRANSFERASE 3"/>
    <property type="match status" value="1"/>
</dbReference>
<dbReference type="Pfam" id="PF05637">
    <property type="entry name" value="Glyco_transf_34"/>
    <property type="match status" value="1"/>
</dbReference>
<dbReference type="GO" id="GO:0016757">
    <property type="term" value="F:glycosyltransferase activity"/>
    <property type="evidence" value="ECO:0007669"/>
    <property type="project" value="UniProtKB-KW"/>
</dbReference>
<evidence type="ECO:0000256" key="4">
    <source>
        <dbReference type="ARBA" id="ARBA00022679"/>
    </source>
</evidence>
<keyword evidence="7 11" id="KW-1133">Transmembrane helix</keyword>
<keyword evidence="3" id="KW-0328">Glycosyltransferase</keyword>
<keyword evidence="5 11" id="KW-0812">Transmembrane</keyword>
<keyword evidence="4" id="KW-0808">Transferase</keyword>
<evidence type="ECO:0000256" key="6">
    <source>
        <dbReference type="ARBA" id="ARBA00022968"/>
    </source>
</evidence>
<evidence type="ECO:0008006" key="16">
    <source>
        <dbReference type="Google" id="ProtNLM"/>
    </source>
</evidence>
<evidence type="ECO:0000313" key="15">
    <source>
        <dbReference type="Proteomes" id="UP001497457"/>
    </source>
</evidence>
<dbReference type="PANTHER" id="PTHR31311">
    <property type="entry name" value="XYLOGLUCAN 6-XYLOSYLTRANSFERASE 5-RELATED-RELATED"/>
    <property type="match status" value="1"/>
</dbReference>
<dbReference type="EMBL" id="CAXIPR030004510">
    <property type="protein sequence ID" value="CAM0151465.1"/>
    <property type="molecule type" value="Genomic_DNA"/>
</dbReference>
<evidence type="ECO:0000256" key="5">
    <source>
        <dbReference type="ARBA" id="ARBA00022692"/>
    </source>
</evidence>
<organism evidence="14 15">
    <name type="scientific">Urochloa decumbens</name>
    <dbReference type="NCBI Taxonomy" id="240449"/>
    <lineage>
        <taxon>Eukaryota</taxon>
        <taxon>Viridiplantae</taxon>
        <taxon>Streptophyta</taxon>
        <taxon>Embryophyta</taxon>
        <taxon>Tracheophyta</taxon>
        <taxon>Spermatophyta</taxon>
        <taxon>Magnoliopsida</taxon>
        <taxon>Liliopsida</taxon>
        <taxon>Poales</taxon>
        <taxon>Poaceae</taxon>
        <taxon>PACMAD clade</taxon>
        <taxon>Panicoideae</taxon>
        <taxon>Panicodae</taxon>
        <taxon>Paniceae</taxon>
        <taxon>Melinidinae</taxon>
        <taxon>Urochloa</taxon>
    </lineage>
</organism>
<evidence type="ECO:0000256" key="9">
    <source>
        <dbReference type="ARBA" id="ARBA00023136"/>
    </source>
</evidence>
<comment type="similarity">
    <text evidence="2">Belongs to the glycosyltransferase 34 family.</text>
</comment>
<dbReference type="Gene3D" id="3.90.550.10">
    <property type="entry name" value="Spore Coat Polysaccharide Biosynthesis Protein SpsA, Chain A"/>
    <property type="match status" value="1"/>
</dbReference>
<evidence type="ECO:0000313" key="14">
    <source>
        <dbReference type="EMBL" id="CAM0151465.1"/>
    </source>
</evidence>
<evidence type="ECO:0000256" key="3">
    <source>
        <dbReference type="ARBA" id="ARBA00022676"/>
    </source>
</evidence>
<dbReference type="EMBL" id="CAXIPR030000162">
    <property type="protein sequence ID" value="CAM0145139.1"/>
    <property type="molecule type" value="Genomic_DNA"/>
</dbReference>
<reference evidence="14 15" key="1">
    <citation type="submission" date="2024-10" db="EMBL/GenBank/DDBJ databases">
        <authorList>
            <person name="Ryan C."/>
        </authorList>
    </citation>
    <scope>NUCLEOTIDE SEQUENCE [LARGE SCALE GENOMIC DNA]</scope>
</reference>
<evidence type="ECO:0000256" key="7">
    <source>
        <dbReference type="ARBA" id="ARBA00022989"/>
    </source>
</evidence>
<proteinExistence type="inferred from homology"/>
<name>A0ABC9HBV8_9POAL</name>
<dbReference type="AlphaFoldDB" id="A0ABC9HBV8"/>
<evidence type="ECO:0000256" key="10">
    <source>
        <dbReference type="SAM" id="MobiDB-lite"/>
    </source>
</evidence>
<evidence type="ECO:0000256" key="11">
    <source>
        <dbReference type="SAM" id="Phobius"/>
    </source>
</evidence>
<gene>
    <name evidence="12" type="ORF">URODEC1_LOCUS118906</name>
    <name evidence="13" type="ORF">URODEC1_LOCUS121458</name>
    <name evidence="14" type="ORF">URODEC1_LOCUS124402</name>
</gene>
<protein>
    <recommendedName>
        <fullName evidence="16">Glycosyltransferase 3</fullName>
    </recommendedName>
</protein>
<dbReference type="InterPro" id="IPR008630">
    <property type="entry name" value="Glyco_trans_34"/>
</dbReference>
<comment type="subcellular location">
    <subcellularLocation>
        <location evidence="1">Golgi apparatus membrane</location>
        <topology evidence="1">Single-pass type II membrane protein</topology>
    </subcellularLocation>
</comment>
<feature type="region of interest" description="Disordered" evidence="10">
    <location>
        <begin position="469"/>
        <end position="492"/>
    </location>
</feature>
<evidence type="ECO:0000313" key="12">
    <source>
        <dbReference type="EMBL" id="CAM0145139.1"/>
    </source>
</evidence>
<dbReference type="GO" id="GO:0000139">
    <property type="term" value="C:Golgi membrane"/>
    <property type="evidence" value="ECO:0007669"/>
    <property type="project" value="UniProtKB-SubCell"/>
</dbReference>
<keyword evidence="6" id="KW-0735">Signal-anchor</keyword>
<dbReference type="Proteomes" id="UP001497457">
    <property type="component" value="Unassembled WGS sequence"/>
</dbReference>
<keyword evidence="9 11" id="KW-0472">Membrane</keyword>
<evidence type="ECO:0000256" key="1">
    <source>
        <dbReference type="ARBA" id="ARBA00004323"/>
    </source>
</evidence>
<accession>A0ABC9HBV8</accession>
<keyword evidence="8" id="KW-0333">Golgi apparatus</keyword>
<dbReference type="InterPro" id="IPR029044">
    <property type="entry name" value="Nucleotide-diphossugar_trans"/>
</dbReference>